<keyword evidence="14 25" id="KW-0675">Receptor</keyword>
<dbReference type="GO" id="GO:0005886">
    <property type="term" value="C:plasma membrane"/>
    <property type="evidence" value="ECO:0007669"/>
    <property type="project" value="TreeGrafter"/>
</dbReference>
<dbReference type="GO" id="GO:0004714">
    <property type="term" value="F:transmembrane receptor protein tyrosine kinase activity"/>
    <property type="evidence" value="ECO:0007669"/>
    <property type="project" value="UniProtKB-EC"/>
</dbReference>
<dbReference type="Proteomes" id="UP000440578">
    <property type="component" value="Unassembled WGS sequence"/>
</dbReference>
<dbReference type="InterPro" id="IPR001245">
    <property type="entry name" value="Ser-Thr/Tyr_kinase_cat_dom"/>
</dbReference>
<comment type="catalytic activity">
    <reaction evidence="17">
        <text>L-tyrosyl-[protein] + ATP = O-phospho-L-tyrosyl-[protein] + ADP + H(+)</text>
        <dbReference type="Rhea" id="RHEA:10596"/>
        <dbReference type="Rhea" id="RHEA-COMP:10136"/>
        <dbReference type="Rhea" id="RHEA-COMP:20101"/>
        <dbReference type="ChEBI" id="CHEBI:15378"/>
        <dbReference type="ChEBI" id="CHEBI:30616"/>
        <dbReference type="ChEBI" id="CHEBI:46858"/>
        <dbReference type="ChEBI" id="CHEBI:61978"/>
        <dbReference type="ChEBI" id="CHEBI:456216"/>
        <dbReference type="EC" id="2.7.10.1"/>
    </reaction>
</comment>
<reference evidence="25 26" key="1">
    <citation type="submission" date="2019-07" db="EMBL/GenBank/DDBJ databases">
        <title>Draft genome assembly of a fouling barnacle, Amphibalanus amphitrite (Darwin, 1854): The first reference genome for Thecostraca.</title>
        <authorList>
            <person name="Kim W."/>
        </authorList>
    </citation>
    <scope>NUCLEOTIDE SEQUENCE [LARGE SCALE GENOMIC DNA]</scope>
    <source>
        <strain evidence="25">SNU_AA5</strain>
        <tissue evidence="25">Soma without cirri and trophi</tissue>
    </source>
</reference>
<feature type="binding site" evidence="20">
    <location>
        <position position="653"/>
    </location>
    <ligand>
        <name>Mg(2+)</name>
        <dbReference type="ChEBI" id="CHEBI:18420"/>
    </ligand>
</feature>
<dbReference type="GO" id="GO:0030182">
    <property type="term" value="P:neuron differentiation"/>
    <property type="evidence" value="ECO:0007669"/>
    <property type="project" value="UniProtKB-ARBA"/>
</dbReference>
<evidence type="ECO:0000256" key="6">
    <source>
        <dbReference type="ARBA" id="ARBA00022729"/>
    </source>
</evidence>
<protein>
    <recommendedName>
        <fullName evidence="3">receptor protein-tyrosine kinase</fullName>
        <ecNumber evidence="3">2.7.10.1</ecNumber>
    </recommendedName>
</protein>
<dbReference type="InterPro" id="IPR011009">
    <property type="entry name" value="Kinase-like_dom_sf"/>
</dbReference>
<feature type="domain" description="Ig-like" evidence="24">
    <location>
        <begin position="258"/>
        <end position="399"/>
    </location>
</feature>
<feature type="active site" description="Proton acceptor" evidence="18">
    <location>
        <position position="635"/>
    </location>
</feature>
<dbReference type="PROSITE" id="PS00107">
    <property type="entry name" value="PROTEIN_KINASE_ATP"/>
    <property type="match status" value="1"/>
</dbReference>
<evidence type="ECO:0000256" key="15">
    <source>
        <dbReference type="ARBA" id="ARBA00023180"/>
    </source>
</evidence>
<dbReference type="PROSITE" id="PS00109">
    <property type="entry name" value="PROTEIN_KINASE_TYR"/>
    <property type="match status" value="1"/>
</dbReference>
<dbReference type="PROSITE" id="PS50011">
    <property type="entry name" value="PROTEIN_KINASE_DOM"/>
    <property type="match status" value="1"/>
</dbReference>
<organism evidence="25 26">
    <name type="scientific">Amphibalanus amphitrite</name>
    <name type="common">Striped barnacle</name>
    <name type="synonym">Balanus amphitrite</name>
    <dbReference type="NCBI Taxonomy" id="1232801"/>
    <lineage>
        <taxon>Eukaryota</taxon>
        <taxon>Metazoa</taxon>
        <taxon>Ecdysozoa</taxon>
        <taxon>Arthropoda</taxon>
        <taxon>Crustacea</taxon>
        <taxon>Multicrustacea</taxon>
        <taxon>Cirripedia</taxon>
        <taxon>Thoracica</taxon>
        <taxon>Thoracicalcarea</taxon>
        <taxon>Balanomorpha</taxon>
        <taxon>Balanoidea</taxon>
        <taxon>Balanidae</taxon>
        <taxon>Amphibalaninae</taxon>
        <taxon>Amphibalanus</taxon>
    </lineage>
</organism>
<dbReference type="InterPro" id="IPR036179">
    <property type="entry name" value="Ig-like_dom_sf"/>
</dbReference>
<dbReference type="PROSITE" id="PS50835">
    <property type="entry name" value="IG_LIKE"/>
    <property type="match status" value="3"/>
</dbReference>
<dbReference type="InterPro" id="IPR013783">
    <property type="entry name" value="Ig-like_fold"/>
</dbReference>
<dbReference type="PRINTS" id="PR00109">
    <property type="entry name" value="TYRKINASE"/>
</dbReference>
<dbReference type="SMART" id="SM00219">
    <property type="entry name" value="TyrKc"/>
    <property type="match status" value="1"/>
</dbReference>
<evidence type="ECO:0000259" key="24">
    <source>
        <dbReference type="PROSITE" id="PS50835"/>
    </source>
</evidence>
<dbReference type="InterPro" id="IPR003599">
    <property type="entry name" value="Ig_sub"/>
</dbReference>
<feature type="domain" description="Ig-like" evidence="24">
    <location>
        <begin position="56"/>
        <end position="159"/>
    </location>
</feature>
<dbReference type="GO" id="GO:0046872">
    <property type="term" value="F:metal ion binding"/>
    <property type="evidence" value="ECO:0007669"/>
    <property type="project" value="UniProtKB-KW"/>
</dbReference>
<dbReference type="InterPro" id="IPR020635">
    <property type="entry name" value="Tyr_kinase_cat_dom"/>
</dbReference>
<dbReference type="GO" id="GO:0050793">
    <property type="term" value="P:regulation of developmental process"/>
    <property type="evidence" value="ECO:0007669"/>
    <property type="project" value="UniProtKB-ARBA"/>
</dbReference>
<dbReference type="GO" id="GO:0051130">
    <property type="term" value="P:positive regulation of cellular component organization"/>
    <property type="evidence" value="ECO:0007669"/>
    <property type="project" value="UniProtKB-ARBA"/>
</dbReference>
<dbReference type="InterPro" id="IPR017441">
    <property type="entry name" value="Protein_kinase_ATP_BS"/>
</dbReference>
<evidence type="ECO:0000256" key="10">
    <source>
        <dbReference type="ARBA" id="ARBA00022989"/>
    </source>
</evidence>
<keyword evidence="6" id="KW-0732">Signal</keyword>
<dbReference type="GO" id="GO:0012505">
    <property type="term" value="C:endomembrane system"/>
    <property type="evidence" value="ECO:0007669"/>
    <property type="project" value="UniProtKB-SubCell"/>
</dbReference>
<evidence type="ECO:0000256" key="9">
    <source>
        <dbReference type="ARBA" id="ARBA00022840"/>
    </source>
</evidence>
<keyword evidence="20" id="KW-0479">Metal-binding</keyword>
<dbReference type="GO" id="GO:0043235">
    <property type="term" value="C:receptor complex"/>
    <property type="evidence" value="ECO:0007669"/>
    <property type="project" value="TreeGrafter"/>
</dbReference>
<feature type="binding site" evidence="20">
    <location>
        <position position="640"/>
    </location>
    <ligand>
        <name>Mg(2+)</name>
        <dbReference type="ChEBI" id="CHEBI:18420"/>
    </ligand>
</feature>
<keyword evidence="8" id="KW-0418">Kinase</keyword>
<evidence type="ECO:0000313" key="25">
    <source>
        <dbReference type="EMBL" id="KAF0311088.1"/>
    </source>
</evidence>
<dbReference type="EC" id="2.7.10.1" evidence="3"/>
<dbReference type="EMBL" id="VIIS01000265">
    <property type="protein sequence ID" value="KAF0311088.1"/>
    <property type="molecule type" value="Genomic_DNA"/>
</dbReference>
<evidence type="ECO:0000256" key="3">
    <source>
        <dbReference type="ARBA" id="ARBA00011902"/>
    </source>
</evidence>
<keyword evidence="4" id="KW-0808">Transferase</keyword>
<dbReference type="SMART" id="SM00409">
    <property type="entry name" value="IG"/>
    <property type="match status" value="3"/>
</dbReference>
<keyword evidence="13" id="KW-1015">Disulfide bond</keyword>
<evidence type="ECO:0000259" key="23">
    <source>
        <dbReference type="PROSITE" id="PS50011"/>
    </source>
</evidence>
<dbReference type="InterPro" id="IPR000719">
    <property type="entry name" value="Prot_kinase_dom"/>
</dbReference>
<evidence type="ECO:0000256" key="16">
    <source>
        <dbReference type="ARBA" id="ARBA00023319"/>
    </source>
</evidence>
<evidence type="ECO:0000256" key="21">
    <source>
        <dbReference type="PROSITE-ProRule" id="PRU10141"/>
    </source>
</evidence>
<evidence type="ECO:0000256" key="8">
    <source>
        <dbReference type="ARBA" id="ARBA00022777"/>
    </source>
</evidence>
<feature type="region of interest" description="Disordered" evidence="22">
    <location>
        <begin position="324"/>
        <end position="370"/>
    </location>
</feature>
<accession>A0A6A4X7V8</accession>
<feature type="binding site" evidence="19">
    <location>
        <position position="639"/>
    </location>
    <ligand>
        <name>ATP</name>
        <dbReference type="ChEBI" id="CHEBI:30616"/>
    </ligand>
</feature>
<evidence type="ECO:0000256" key="1">
    <source>
        <dbReference type="ARBA" id="ARBA00004167"/>
    </source>
</evidence>
<keyword evidence="15" id="KW-0325">Glycoprotein</keyword>
<gene>
    <name evidence="25" type="primary">fgfr3_1</name>
    <name evidence="25" type="ORF">FJT64_018048</name>
</gene>
<proteinExistence type="predicted"/>
<keyword evidence="7 19" id="KW-0547">Nucleotide-binding</keyword>
<comment type="caution">
    <text evidence="25">The sequence shown here is derived from an EMBL/GenBank/DDBJ whole genome shotgun (WGS) entry which is preliminary data.</text>
</comment>
<dbReference type="GO" id="GO:0048468">
    <property type="term" value="P:cell development"/>
    <property type="evidence" value="ECO:0007669"/>
    <property type="project" value="UniProtKB-ARBA"/>
</dbReference>
<dbReference type="Gene3D" id="2.60.40.10">
    <property type="entry name" value="Immunoglobulins"/>
    <property type="match status" value="4"/>
</dbReference>
<keyword evidence="10" id="KW-1133">Transmembrane helix</keyword>
<evidence type="ECO:0000256" key="5">
    <source>
        <dbReference type="ARBA" id="ARBA00022692"/>
    </source>
</evidence>
<comment type="subcellular location">
    <subcellularLocation>
        <location evidence="2">Endomembrane system</location>
    </subcellularLocation>
    <subcellularLocation>
        <location evidence="1">Membrane</location>
        <topology evidence="1">Single-pass membrane protein</topology>
    </subcellularLocation>
</comment>
<feature type="compositionally biased region" description="Polar residues" evidence="22">
    <location>
        <begin position="328"/>
        <end position="339"/>
    </location>
</feature>
<feature type="compositionally biased region" description="Low complexity" evidence="22">
    <location>
        <begin position="356"/>
        <end position="367"/>
    </location>
</feature>
<dbReference type="AlphaFoldDB" id="A0A6A4X7V8"/>
<dbReference type="PANTHER" id="PTHR24416">
    <property type="entry name" value="TYROSINE-PROTEIN KINASE RECEPTOR"/>
    <property type="match status" value="1"/>
</dbReference>
<dbReference type="PANTHER" id="PTHR24416:SF550">
    <property type="entry name" value="FIBROBLAST GROWTH FACTOR RECEPTOR HOMOLOG 1-RELATED"/>
    <property type="match status" value="1"/>
</dbReference>
<evidence type="ECO:0000256" key="22">
    <source>
        <dbReference type="SAM" id="MobiDB-lite"/>
    </source>
</evidence>
<feature type="binding site" evidence="19">
    <location>
        <begin position="505"/>
        <end position="512"/>
    </location>
    <ligand>
        <name>ATP</name>
        <dbReference type="ChEBI" id="CHEBI:30616"/>
    </ligand>
</feature>
<evidence type="ECO:0000313" key="26">
    <source>
        <dbReference type="Proteomes" id="UP000440578"/>
    </source>
</evidence>
<keyword evidence="5" id="KW-0812">Transmembrane</keyword>
<dbReference type="Pfam" id="PF07679">
    <property type="entry name" value="I-set"/>
    <property type="match status" value="1"/>
</dbReference>
<keyword evidence="12" id="KW-0829">Tyrosine-protein kinase</keyword>
<dbReference type="Gene3D" id="1.10.510.10">
    <property type="entry name" value="Transferase(Phosphotransferase) domain 1"/>
    <property type="match status" value="1"/>
</dbReference>
<dbReference type="SMART" id="SM00408">
    <property type="entry name" value="IGc2"/>
    <property type="match status" value="3"/>
</dbReference>
<name>A0A6A4X7V8_AMPAM</name>
<dbReference type="InterPro" id="IPR008266">
    <property type="entry name" value="Tyr_kinase_AS"/>
</dbReference>
<evidence type="ECO:0000256" key="20">
    <source>
        <dbReference type="PIRSR" id="PIRSR000615-3"/>
    </source>
</evidence>
<evidence type="ECO:0000256" key="12">
    <source>
        <dbReference type="ARBA" id="ARBA00023137"/>
    </source>
</evidence>
<evidence type="ECO:0000256" key="14">
    <source>
        <dbReference type="ARBA" id="ARBA00023170"/>
    </source>
</evidence>
<sequence length="742" mass="83204">MSCDAAHAAPREQKLVEKGDRVKLACPRGKGARARDNLWKADFRWYHNDRRIALKPTRTDEIIMLVSDPDISVKGNKLIIRKAQFHDAGNYSWFPQPRVQWLFNSRPVSDLSTFDTRSVRVGRTCIRIRRVTTFFAGNFSCEAENGLGTAHHTTKLTVSAEVDEVFPAVTPGWPRDVSALAGGPVTLRCPGLWGWDMDLFWVFHQKNFNIKDMSRYDISVRDQLTIRNASAHDTGLYTCIKLNNLGFNYSRARVEILPEVPETHISVQPLNASAGPGASVTLRCPMTATGGPREDRVTVFWLYSETEPARITSVPELQRAREMALTSDRPNTTDPTPASTARPGPAEDPTLPPVATPTTPTATTVPTETDDSQLVLTDLQVTDTGFYTCVAVSERRVLKAWTHLEVLEEEPPRYSQENWLIVSVTGLLLGLLTCAVCTTCLVRQLRRLKTLPRHRVVVEDSPDSLQPRVRIERQTPGCKPLVALLPDDPTWELDRKRLELDTPLGEGCFGRVLRGRLSQPDGSSDLVAVKMLKDGFSDSDLVDFVCEMELMKKIGRHVNIVNLLGTCTRGDTPLVVIEYARYGNLQTYLRERREMPNYERPFDLEVPTLYDLTQFGFQAARGMEYLAAKKCVHRDLAARNVLIAENGIAKIADFGLARDVRDKDYYRKVTDGRLPVKWMAPEALLERLYTSQSDVWSFGVLLWEILTMGAIPYAGVQSVPDLIASLKAGERLARPTGCPEEL</sequence>
<dbReference type="Pfam" id="PF07714">
    <property type="entry name" value="PK_Tyr_Ser-Thr"/>
    <property type="match status" value="1"/>
</dbReference>
<dbReference type="InterPro" id="IPR050122">
    <property type="entry name" value="RTK"/>
</dbReference>
<dbReference type="SUPFAM" id="SSF56112">
    <property type="entry name" value="Protein kinase-like (PK-like)"/>
    <property type="match status" value="1"/>
</dbReference>
<keyword evidence="16" id="KW-0393">Immunoglobulin domain</keyword>
<evidence type="ECO:0000256" key="18">
    <source>
        <dbReference type="PIRSR" id="PIRSR000615-1"/>
    </source>
</evidence>
<feature type="binding site" evidence="19 21">
    <location>
        <position position="530"/>
    </location>
    <ligand>
        <name>ATP</name>
        <dbReference type="ChEBI" id="CHEBI:30616"/>
    </ligand>
</feature>
<evidence type="ECO:0000256" key="13">
    <source>
        <dbReference type="ARBA" id="ARBA00023157"/>
    </source>
</evidence>
<dbReference type="PIRSF" id="PIRSF000615">
    <property type="entry name" value="TyrPK_CSF1-R"/>
    <property type="match status" value="1"/>
</dbReference>
<evidence type="ECO:0000256" key="19">
    <source>
        <dbReference type="PIRSR" id="PIRSR000615-2"/>
    </source>
</evidence>
<dbReference type="OrthoDB" id="535945at2759"/>
<feature type="domain" description="Protein kinase" evidence="23">
    <location>
        <begin position="498"/>
        <end position="742"/>
    </location>
</feature>
<evidence type="ECO:0000256" key="7">
    <source>
        <dbReference type="ARBA" id="ARBA00022741"/>
    </source>
</evidence>
<evidence type="ECO:0000256" key="11">
    <source>
        <dbReference type="ARBA" id="ARBA00023136"/>
    </source>
</evidence>
<dbReference type="GO" id="GO:0005524">
    <property type="term" value="F:ATP binding"/>
    <property type="evidence" value="ECO:0007669"/>
    <property type="project" value="UniProtKB-UniRule"/>
</dbReference>
<dbReference type="FunFam" id="1.10.510.10:FF:001512">
    <property type="entry name" value="Receptor tyrosine-protein kinase erbB-2"/>
    <property type="match status" value="1"/>
</dbReference>
<dbReference type="GO" id="GO:0007169">
    <property type="term" value="P:cell surface receptor protein tyrosine kinase signaling pathway"/>
    <property type="evidence" value="ECO:0007669"/>
    <property type="project" value="TreeGrafter"/>
</dbReference>
<dbReference type="SUPFAM" id="SSF48726">
    <property type="entry name" value="Immunoglobulin"/>
    <property type="match status" value="3"/>
</dbReference>
<feature type="domain" description="Ig-like" evidence="24">
    <location>
        <begin position="167"/>
        <end position="255"/>
    </location>
</feature>
<keyword evidence="26" id="KW-1185">Reference proteome</keyword>
<dbReference type="InterPro" id="IPR013098">
    <property type="entry name" value="Ig_I-set"/>
</dbReference>
<dbReference type="InterPro" id="IPR003598">
    <property type="entry name" value="Ig_sub2"/>
</dbReference>
<evidence type="ECO:0000256" key="17">
    <source>
        <dbReference type="ARBA" id="ARBA00051243"/>
    </source>
</evidence>
<keyword evidence="9 19" id="KW-0067">ATP-binding</keyword>
<evidence type="ECO:0000256" key="2">
    <source>
        <dbReference type="ARBA" id="ARBA00004308"/>
    </source>
</evidence>
<dbReference type="InterPro" id="IPR007110">
    <property type="entry name" value="Ig-like_dom"/>
</dbReference>
<keyword evidence="20" id="KW-0460">Magnesium</keyword>
<evidence type="ECO:0000256" key="4">
    <source>
        <dbReference type="ARBA" id="ARBA00022679"/>
    </source>
</evidence>
<dbReference type="Gene3D" id="3.30.200.20">
    <property type="entry name" value="Phosphorylase Kinase, domain 1"/>
    <property type="match status" value="1"/>
</dbReference>
<keyword evidence="11" id="KW-0472">Membrane</keyword>